<protein>
    <recommendedName>
        <fullName evidence="6">Mutator family transposase</fullName>
    </recommendedName>
</protein>
<keyword evidence="3 6" id="KW-0815">Transposition</keyword>
<dbReference type="GO" id="GO:0004803">
    <property type="term" value="F:transposase activity"/>
    <property type="evidence" value="ECO:0007669"/>
    <property type="project" value="UniProtKB-UniRule"/>
</dbReference>
<evidence type="ECO:0000256" key="5">
    <source>
        <dbReference type="ARBA" id="ARBA00023172"/>
    </source>
</evidence>
<evidence type="ECO:0000313" key="7">
    <source>
        <dbReference type="EMBL" id="GLQ74582.1"/>
    </source>
</evidence>
<keyword evidence="5 6" id="KW-0233">DNA recombination</keyword>
<evidence type="ECO:0000256" key="6">
    <source>
        <dbReference type="RuleBase" id="RU365089"/>
    </source>
</evidence>
<dbReference type="PANTHER" id="PTHR33217">
    <property type="entry name" value="TRANSPOSASE FOR INSERTION SEQUENCE ELEMENT IS1081"/>
    <property type="match status" value="1"/>
</dbReference>
<gene>
    <name evidence="7" type="ORF">GCM10007932_39430</name>
</gene>
<reference evidence="8" key="1">
    <citation type="journal article" date="2019" name="Int. J. Syst. Evol. Microbiol.">
        <title>The Global Catalogue of Microorganisms (GCM) 10K type strain sequencing project: providing services to taxonomists for standard genome sequencing and annotation.</title>
        <authorList>
            <consortium name="The Broad Institute Genomics Platform"/>
            <consortium name="The Broad Institute Genome Sequencing Center for Infectious Disease"/>
            <person name="Wu L."/>
            <person name="Ma J."/>
        </authorList>
    </citation>
    <scope>NUCLEOTIDE SEQUENCE [LARGE SCALE GENOMIC DNA]</scope>
    <source>
        <strain evidence="8">NBRC 15640</strain>
    </source>
</reference>
<organism evidence="7 8">
    <name type="scientific">Vibrio penaeicida</name>
    <dbReference type="NCBI Taxonomy" id="104609"/>
    <lineage>
        <taxon>Bacteria</taxon>
        <taxon>Pseudomonadati</taxon>
        <taxon>Pseudomonadota</taxon>
        <taxon>Gammaproteobacteria</taxon>
        <taxon>Vibrionales</taxon>
        <taxon>Vibrionaceae</taxon>
        <taxon>Vibrio</taxon>
    </lineage>
</organism>
<name>A0AAV5NX08_9VIBR</name>
<keyword evidence="8" id="KW-1185">Reference proteome</keyword>
<evidence type="ECO:0000256" key="2">
    <source>
        <dbReference type="ARBA" id="ARBA00010961"/>
    </source>
</evidence>
<evidence type="ECO:0000313" key="8">
    <source>
        <dbReference type="Proteomes" id="UP001156690"/>
    </source>
</evidence>
<dbReference type="AlphaFoldDB" id="A0AAV5NX08"/>
<keyword evidence="4 6" id="KW-0238">DNA-binding</keyword>
<proteinExistence type="inferred from homology"/>
<dbReference type="NCBIfam" id="NF033543">
    <property type="entry name" value="transpos_IS256"/>
    <property type="match status" value="1"/>
</dbReference>
<accession>A0AAV5NX08</accession>
<dbReference type="Pfam" id="PF00872">
    <property type="entry name" value="Transposase_mut"/>
    <property type="match status" value="1"/>
</dbReference>
<keyword evidence="6" id="KW-0814">Transposable element</keyword>
<dbReference type="EMBL" id="BSNX01000056">
    <property type="protein sequence ID" value="GLQ74582.1"/>
    <property type="molecule type" value="Genomic_DNA"/>
</dbReference>
<evidence type="ECO:0000256" key="4">
    <source>
        <dbReference type="ARBA" id="ARBA00023125"/>
    </source>
</evidence>
<comment type="caution">
    <text evidence="7">The sequence shown here is derived from an EMBL/GenBank/DDBJ whole genome shotgun (WGS) entry which is preliminary data.</text>
</comment>
<dbReference type="Proteomes" id="UP001156690">
    <property type="component" value="Unassembled WGS sequence"/>
</dbReference>
<comment type="function">
    <text evidence="1 6">Required for the transposition of the insertion element.</text>
</comment>
<comment type="similarity">
    <text evidence="2 6">Belongs to the transposase mutator family.</text>
</comment>
<dbReference type="GO" id="GO:0006313">
    <property type="term" value="P:DNA transposition"/>
    <property type="evidence" value="ECO:0007669"/>
    <property type="project" value="UniProtKB-UniRule"/>
</dbReference>
<dbReference type="GO" id="GO:0003677">
    <property type="term" value="F:DNA binding"/>
    <property type="evidence" value="ECO:0007669"/>
    <property type="project" value="UniProtKB-UniRule"/>
</dbReference>
<dbReference type="PANTHER" id="PTHR33217:SF5">
    <property type="entry name" value="MUTATOR FAMILY TRANSPOSASE"/>
    <property type="match status" value="1"/>
</dbReference>
<dbReference type="InterPro" id="IPR001207">
    <property type="entry name" value="Transposase_mutator"/>
</dbReference>
<sequence length="280" mass="33052">MTASVLEQVVEWQSRALDEIYPIVYCDCIAVKVRLDKQLINKSVFLVLGANMEGQKELLGMWLTEMKGAKFWLNVLTDLQNCGINNILIACVDGLKGFPDAINTIFSETQIQLRIVHMMRNSVKYVPWKDYKAVTTDLKKIYQSITEDESLLALEQFSDRWGSNYPQINRSWTTHRDKLNTLFYYPKDIRRAIYVTKAIELLNSASRKAIKKRKLFPTDESARKVIYLTIRDASKKWTIPIRNWRQALNRVVFRNLCYPRFRSQFRKKPRHTVCRRYVWL</sequence>
<evidence type="ECO:0000256" key="1">
    <source>
        <dbReference type="ARBA" id="ARBA00002190"/>
    </source>
</evidence>
<evidence type="ECO:0000256" key="3">
    <source>
        <dbReference type="ARBA" id="ARBA00022578"/>
    </source>
</evidence>